<proteinExistence type="evidence at transcript level"/>
<accession>O35756</accession>
<dbReference type="AlphaFoldDB" id="O35756"/>
<evidence type="ECO:0000256" key="1">
    <source>
        <dbReference type="SAM" id="MobiDB-lite"/>
    </source>
</evidence>
<evidence type="ECO:0000313" key="2">
    <source>
        <dbReference type="EMBL" id="AAC14194.1"/>
    </source>
</evidence>
<sequence>NEPIADGNNGHRHAKANDKPDNPSGCRHGNGYILPLLRGVTPGCKVEKYSTVPIGNSHCSQKEE</sequence>
<protein>
    <submittedName>
        <fullName evidence="2">LMARRLC1A</fullName>
    </submittedName>
</protein>
<feature type="non-terminal residue" evidence="2">
    <location>
        <position position="1"/>
    </location>
</feature>
<name>O35756_RAT</name>
<feature type="non-terminal residue" evidence="2">
    <location>
        <position position="64"/>
    </location>
</feature>
<organism evidence="2">
    <name type="scientific">Rattus norvegicus</name>
    <name type="common">Rat</name>
    <dbReference type="NCBI Taxonomy" id="10116"/>
    <lineage>
        <taxon>Eukaryota</taxon>
        <taxon>Metazoa</taxon>
        <taxon>Chordata</taxon>
        <taxon>Craniata</taxon>
        <taxon>Vertebrata</taxon>
        <taxon>Euteleostomi</taxon>
        <taxon>Mammalia</taxon>
        <taxon>Eutheria</taxon>
        <taxon>Euarchontoglires</taxon>
        <taxon>Glires</taxon>
        <taxon>Rodentia</taxon>
        <taxon>Myomorpha</taxon>
        <taxon>Muroidea</taxon>
        <taxon>Muridae</taxon>
        <taxon>Murinae</taxon>
        <taxon>Rattus</taxon>
    </lineage>
</organism>
<feature type="region of interest" description="Disordered" evidence="1">
    <location>
        <begin position="1"/>
        <end position="30"/>
    </location>
</feature>
<dbReference type="EMBL" id="AF010136">
    <property type="protein sequence ID" value="AAC14194.1"/>
    <property type="molecule type" value="mRNA"/>
</dbReference>
<reference evidence="2" key="1">
    <citation type="submission" date="1997-06" db="EMBL/GenBank/DDBJ databases">
        <authorList>
            <person name="Liao B.S."/>
            <person name="Jin W.L."/>
            <person name="Ju G."/>
        </authorList>
    </citation>
    <scope>NUCLEOTIDE SEQUENCE</scope>
    <source>
        <tissue evidence="2">Brain</tissue>
    </source>
</reference>